<keyword evidence="2" id="KW-0349">Heme</keyword>
<evidence type="ECO:0000256" key="3">
    <source>
        <dbReference type="ARBA" id="ARBA00022723"/>
    </source>
</evidence>
<dbReference type="PANTHER" id="PTHR40942:SF2">
    <property type="entry name" value="CYTOCHROME-RELATED"/>
    <property type="match status" value="1"/>
</dbReference>
<dbReference type="Pfam" id="PF13442">
    <property type="entry name" value="Cytochrome_CBB3"/>
    <property type="match status" value="1"/>
</dbReference>
<dbReference type="AlphaFoldDB" id="A0A382KUN2"/>
<proteinExistence type="predicted"/>
<evidence type="ECO:0000259" key="6">
    <source>
        <dbReference type="PROSITE" id="PS51007"/>
    </source>
</evidence>
<dbReference type="InterPro" id="IPR009056">
    <property type="entry name" value="Cyt_c-like_dom"/>
</dbReference>
<dbReference type="EMBL" id="UINC01081987">
    <property type="protein sequence ID" value="SVC26341.1"/>
    <property type="molecule type" value="Genomic_DNA"/>
</dbReference>
<dbReference type="PANTHER" id="PTHR40942">
    <property type="match status" value="1"/>
</dbReference>
<keyword evidence="1" id="KW-0813">Transport</keyword>
<dbReference type="GO" id="GO:0009055">
    <property type="term" value="F:electron transfer activity"/>
    <property type="evidence" value="ECO:0007669"/>
    <property type="project" value="InterPro"/>
</dbReference>
<evidence type="ECO:0000313" key="7">
    <source>
        <dbReference type="EMBL" id="SVC26341.1"/>
    </source>
</evidence>
<dbReference type="GO" id="GO:0020037">
    <property type="term" value="F:heme binding"/>
    <property type="evidence" value="ECO:0007669"/>
    <property type="project" value="InterPro"/>
</dbReference>
<dbReference type="PROSITE" id="PS51007">
    <property type="entry name" value="CYTC"/>
    <property type="match status" value="1"/>
</dbReference>
<dbReference type="SUPFAM" id="SSF46626">
    <property type="entry name" value="Cytochrome c"/>
    <property type="match status" value="1"/>
</dbReference>
<keyword evidence="5" id="KW-0408">Iron</keyword>
<evidence type="ECO:0000256" key="2">
    <source>
        <dbReference type="ARBA" id="ARBA00022617"/>
    </source>
</evidence>
<dbReference type="Gene3D" id="1.10.760.10">
    <property type="entry name" value="Cytochrome c-like domain"/>
    <property type="match status" value="1"/>
</dbReference>
<dbReference type="InterPro" id="IPR036909">
    <property type="entry name" value="Cyt_c-like_dom_sf"/>
</dbReference>
<feature type="domain" description="Cytochrome c" evidence="6">
    <location>
        <begin position="57"/>
        <end position="137"/>
    </location>
</feature>
<sequence>MKKITSLIIIALSLAIFFNGKKYDELVISRLDVSVAVCLEGQDCGKATPIMVVSNVNVVRSADIIYSSGCAACHDAGVAGAPLTGNKSQWKSRQVKGYETLVNSVWNGMNGMPAKGLCIDCTKEEIEIAVQYMLDAI</sequence>
<reference evidence="7" key="1">
    <citation type="submission" date="2018-05" db="EMBL/GenBank/DDBJ databases">
        <authorList>
            <person name="Lanie J.A."/>
            <person name="Ng W.-L."/>
            <person name="Kazmierczak K.M."/>
            <person name="Andrzejewski T.M."/>
            <person name="Davidsen T.M."/>
            <person name="Wayne K.J."/>
            <person name="Tettelin H."/>
            <person name="Glass J.I."/>
            <person name="Rusch D."/>
            <person name="Podicherti R."/>
            <person name="Tsui H.-C.T."/>
            <person name="Winkler M.E."/>
        </authorList>
    </citation>
    <scope>NUCLEOTIDE SEQUENCE</scope>
</reference>
<keyword evidence="3" id="KW-0479">Metal-binding</keyword>
<evidence type="ECO:0000256" key="1">
    <source>
        <dbReference type="ARBA" id="ARBA00022448"/>
    </source>
</evidence>
<evidence type="ECO:0000256" key="5">
    <source>
        <dbReference type="ARBA" id="ARBA00023004"/>
    </source>
</evidence>
<keyword evidence="4" id="KW-0249">Electron transport</keyword>
<gene>
    <name evidence="7" type="ORF">METZ01_LOCUS279195</name>
</gene>
<accession>A0A382KUN2</accession>
<organism evidence="7">
    <name type="scientific">marine metagenome</name>
    <dbReference type="NCBI Taxonomy" id="408172"/>
    <lineage>
        <taxon>unclassified sequences</taxon>
        <taxon>metagenomes</taxon>
        <taxon>ecological metagenomes</taxon>
    </lineage>
</organism>
<name>A0A382KUN2_9ZZZZ</name>
<dbReference type="InterPro" id="IPR002323">
    <property type="entry name" value="Cyt_CIE"/>
</dbReference>
<dbReference type="PRINTS" id="PR00607">
    <property type="entry name" value="CYTCHROMECIE"/>
</dbReference>
<evidence type="ECO:0000256" key="4">
    <source>
        <dbReference type="ARBA" id="ARBA00022982"/>
    </source>
</evidence>
<protein>
    <recommendedName>
        <fullName evidence="6">Cytochrome c domain-containing protein</fullName>
    </recommendedName>
</protein>
<dbReference type="GO" id="GO:0005506">
    <property type="term" value="F:iron ion binding"/>
    <property type="evidence" value="ECO:0007669"/>
    <property type="project" value="InterPro"/>
</dbReference>